<evidence type="ECO:0000313" key="3">
    <source>
        <dbReference type="Proteomes" id="UP001283341"/>
    </source>
</evidence>
<sequence length="416" mass="43008">MKQSLVLLPGFAWLAAAACCRSNQCLRVIADDSVLGRDGRADCSSFLAITVTPETITVYETVSEAPVDFTTQVTTKVSTVTEITTASTETALVTVKTSSTATTELLVSTTVETVVAATVTQTSVTYTTKTGAQGLKVRQDAEPVIPEYASPACSSFAKYASACACAGVTAETVTAGSAPVTTVTMTETSTVLSTVLSTEAAAETTTVSVVVTTSETTTEVDLLTATLASTTTSTALVTATTSATTTQVVGSCLTGAVLGAFKANATQYNNSPLNIYANLLNGLTGGLTWNAASASTAAAVQNKYIWALDAAGRLNVAYNVPPYTYKYYAYMSTATQGSNWPQVNTEASVASQVNSGAAVTYLVGCVDSVTGELTLNAAGRTHILYCGSQLWMSYTSTGEDSGRGTCTEMFPRVGRV</sequence>
<dbReference type="PROSITE" id="PS51257">
    <property type="entry name" value="PROKAR_LIPOPROTEIN"/>
    <property type="match status" value="1"/>
</dbReference>
<accession>A0AAE0IJ85</accession>
<feature type="chain" id="PRO_5041941255" evidence="1">
    <location>
        <begin position="18"/>
        <end position="416"/>
    </location>
</feature>
<proteinExistence type="predicted"/>
<organism evidence="2 3">
    <name type="scientific">Apodospora peruviana</name>
    <dbReference type="NCBI Taxonomy" id="516989"/>
    <lineage>
        <taxon>Eukaryota</taxon>
        <taxon>Fungi</taxon>
        <taxon>Dikarya</taxon>
        <taxon>Ascomycota</taxon>
        <taxon>Pezizomycotina</taxon>
        <taxon>Sordariomycetes</taxon>
        <taxon>Sordariomycetidae</taxon>
        <taxon>Sordariales</taxon>
        <taxon>Lasiosphaeriaceae</taxon>
        <taxon>Apodospora</taxon>
    </lineage>
</organism>
<keyword evidence="3" id="KW-1185">Reference proteome</keyword>
<reference evidence="2" key="2">
    <citation type="submission" date="2023-06" db="EMBL/GenBank/DDBJ databases">
        <authorList>
            <consortium name="Lawrence Berkeley National Laboratory"/>
            <person name="Haridas S."/>
            <person name="Hensen N."/>
            <person name="Bonometti L."/>
            <person name="Westerberg I."/>
            <person name="Brannstrom I.O."/>
            <person name="Guillou S."/>
            <person name="Cros-Aarteil S."/>
            <person name="Calhoun S."/>
            <person name="Kuo A."/>
            <person name="Mondo S."/>
            <person name="Pangilinan J."/>
            <person name="Riley R."/>
            <person name="Labutti K."/>
            <person name="Andreopoulos B."/>
            <person name="Lipzen A."/>
            <person name="Chen C."/>
            <person name="Yanf M."/>
            <person name="Daum C."/>
            <person name="Ng V."/>
            <person name="Clum A."/>
            <person name="Steindorff A."/>
            <person name="Ohm R."/>
            <person name="Martin F."/>
            <person name="Silar P."/>
            <person name="Natvig D."/>
            <person name="Lalanne C."/>
            <person name="Gautier V."/>
            <person name="Ament-Velasquez S.L."/>
            <person name="Kruys A."/>
            <person name="Hutchinson M.I."/>
            <person name="Powell A.J."/>
            <person name="Barry K."/>
            <person name="Miller A.N."/>
            <person name="Grigoriev I.V."/>
            <person name="Debuchy R."/>
            <person name="Gladieux P."/>
            <person name="Thoren M.H."/>
            <person name="Johannesson H."/>
        </authorList>
    </citation>
    <scope>NUCLEOTIDE SEQUENCE</scope>
    <source>
        <strain evidence="2">CBS 118394</strain>
    </source>
</reference>
<dbReference type="EMBL" id="JAUEDM010000002">
    <property type="protein sequence ID" value="KAK3326050.1"/>
    <property type="molecule type" value="Genomic_DNA"/>
</dbReference>
<dbReference type="AlphaFoldDB" id="A0AAE0IJ85"/>
<feature type="signal peptide" evidence="1">
    <location>
        <begin position="1"/>
        <end position="17"/>
    </location>
</feature>
<dbReference type="Proteomes" id="UP001283341">
    <property type="component" value="Unassembled WGS sequence"/>
</dbReference>
<comment type="caution">
    <text evidence="2">The sequence shown here is derived from an EMBL/GenBank/DDBJ whole genome shotgun (WGS) entry which is preliminary data.</text>
</comment>
<name>A0AAE0IJ85_9PEZI</name>
<reference evidence="2" key="1">
    <citation type="journal article" date="2023" name="Mol. Phylogenet. Evol.">
        <title>Genome-scale phylogeny and comparative genomics of the fungal order Sordariales.</title>
        <authorList>
            <person name="Hensen N."/>
            <person name="Bonometti L."/>
            <person name="Westerberg I."/>
            <person name="Brannstrom I.O."/>
            <person name="Guillou S."/>
            <person name="Cros-Aarteil S."/>
            <person name="Calhoun S."/>
            <person name="Haridas S."/>
            <person name="Kuo A."/>
            <person name="Mondo S."/>
            <person name="Pangilinan J."/>
            <person name="Riley R."/>
            <person name="LaButti K."/>
            <person name="Andreopoulos B."/>
            <person name="Lipzen A."/>
            <person name="Chen C."/>
            <person name="Yan M."/>
            <person name="Daum C."/>
            <person name="Ng V."/>
            <person name="Clum A."/>
            <person name="Steindorff A."/>
            <person name="Ohm R.A."/>
            <person name="Martin F."/>
            <person name="Silar P."/>
            <person name="Natvig D.O."/>
            <person name="Lalanne C."/>
            <person name="Gautier V."/>
            <person name="Ament-Velasquez S.L."/>
            <person name="Kruys A."/>
            <person name="Hutchinson M.I."/>
            <person name="Powell A.J."/>
            <person name="Barry K."/>
            <person name="Miller A.N."/>
            <person name="Grigoriev I.V."/>
            <person name="Debuchy R."/>
            <person name="Gladieux P."/>
            <person name="Hiltunen Thoren M."/>
            <person name="Johannesson H."/>
        </authorList>
    </citation>
    <scope>NUCLEOTIDE SEQUENCE</scope>
    <source>
        <strain evidence="2">CBS 118394</strain>
    </source>
</reference>
<evidence type="ECO:0000313" key="2">
    <source>
        <dbReference type="EMBL" id="KAK3326050.1"/>
    </source>
</evidence>
<protein>
    <submittedName>
        <fullName evidence="2">Uncharacterized protein</fullName>
    </submittedName>
</protein>
<keyword evidence="1" id="KW-0732">Signal</keyword>
<evidence type="ECO:0000256" key="1">
    <source>
        <dbReference type="SAM" id="SignalP"/>
    </source>
</evidence>
<gene>
    <name evidence="2" type="ORF">B0H66DRAFT_616880</name>
</gene>